<feature type="compositionally biased region" description="Polar residues" evidence="1">
    <location>
        <begin position="44"/>
        <end position="53"/>
    </location>
</feature>
<name>A0A0P9EWV1_RHOGW</name>
<dbReference type="GeneID" id="28975453"/>
<accession>A0A0P9EWV1</accession>
<reference evidence="2 3" key="1">
    <citation type="journal article" date="2015" name="Front. Microbiol.">
        <title>Genome sequence of the plant growth promoting endophytic yeast Rhodotorula graminis WP1.</title>
        <authorList>
            <person name="Firrincieli A."/>
            <person name="Otillar R."/>
            <person name="Salamov A."/>
            <person name="Schmutz J."/>
            <person name="Khan Z."/>
            <person name="Redman R.S."/>
            <person name="Fleck N.D."/>
            <person name="Lindquist E."/>
            <person name="Grigoriev I.V."/>
            <person name="Doty S.L."/>
        </authorList>
    </citation>
    <scope>NUCLEOTIDE SEQUENCE [LARGE SCALE GENOMIC DNA]</scope>
    <source>
        <strain evidence="2 3">WP1</strain>
    </source>
</reference>
<sequence>MGCYPSHPHPHARWHTGPSVVVVAGPRRPFAARSHMTTTTHTTASVPMRTSQYGAGPAVYPGGGGGGYGGKKVTTTTSTMMRGGRRGRRC</sequence>
<feature type="region of interest" description="Disordered" evidence="1">
    <location>
        <begin position="31"/>
        <end position="90"/>
    </location>
</feature>
<evidence type="ECO:0000313" key="2">
    <source>
        <dbReference type="EMBL" id="KPV71603.1"/>
    </source>
</evidence>
<feature type="compositionally biased region" description="Gly residues" evidence="1">
    <location>
        <begin position="61"/>
        <end position="70"/>
    </location>
</feature>
<keyword evidence="3" id="KW-1185">Reference proteome</keyword>
<dbReference type="Proteomes" id="UP000053890">
    <property type="component" value="Unassembled WGS sequence"/>
</dbReference>
<dbReference type="AlphaFoldDB" id="A0A0P9EWV1"/>
<protein>
    <submittedName>
        <fullName evidence="2">Uncharacterized protein</fullName>
    </submittedName>
</protein>
<organism evidence="2 3">
    <name type="scientific">Rhodotorula graminis (strain WP1)</name>
    <dbReference type="NCBI Taxonomy" id="578459"/>
    <lineage>
        <taxon>Eukaryota</taxon>
        <taxon>Fungi</taxon>
        <taxon>Dikarya</taxon>
        <taxon>Basidiomycota</taxon>
        <taxon>Pucciniomycotina</taxon>
        <taxon>Microbotryomycetes</taxon>
        <taxon>Sporidiobolales</taxon>
        <taxon>Sporidiobolaceae</taxon>
        <taxon>Rhodotorula</taxon>
    </lineage>
</organism>
<evidence type="ECO:0000256" key="1">
    <source>
        <dbReference type="SAM" id="MobiDB-lite"/>
    </source>
</evidence>
<dbReference type="EMBL" id="KQ474092">
    <property type="protein sequence ID" value="KPV71603.1"/>
    <property type="molecule type" value="Genomic_DNA"/>
</dbReference>
<gene>
    <name evidence="2" type="ORF">RHOBADRAFT_47557</name>
</gene>
<dbReference type="RefSeq" id="XP_018267652.1">
    <property type="nucleotide sequence ID" value="XM_018415005.1"/>
</dbReference>
<feature type="compositionally biased region" description="Low complexity" evidence="1">
    <location>
        <begin position="71"/>
        <end position="82"/>
    </location>
</feature>
<evidence type="ECO:0000313" key="3">
    <source>
        <dbReference type="Proteomes" id="UP000053890"/>
    </source>
</evidence>
<proteinExistence type="predicted"/>